<dbReference type="InterPro" id="IPR029044">
    <property type="entry name" value="Nucleotide-diphossugar_trans"/>
</dbReference>
<dbReference type="InterPro" id="IPR050587">
    <property type="entry name" value="GNT1/Glycosyltrans_8"/>
</dbReference>
<keyword evidence="3" id="KW-1185">Reference proteome</keyword>
<protein>
    <recommendedName>
        <fullName evidence="4">Hexosyltransferase</fullName>
    </recommendedName>
</protein>
<comment type="caution">
    <text evidence="2">The sequence shown here is derived from an EMBL/GenBank/DDBJ whole genome shotgun (WGS) entry which is preliminary data.</text>
</comment>
<evidence type="ECO:0008006" key="4">
    <source>
        <dbReference type="Google" id="ProtNLM"/>
    </source>
</evidence>
<proteinExistence type="predicted"/>
<evidence type="ECO:0000313" key="2">
    <source>
        <dbReference type="EMBL" id="KAJ4461776.1"/>
    </source>
</evidence>
<organism evidence="2 3">
    <name type="scientific">Paratrimastix pyriformis</name>
    <dbReference type="NCBI Taxonomy" id="342808"/>
    <lineage>
        <taxon>Eukaryota</taxon>
        <taxon>Metamonada</taxon>
        <taxon>Preaxostyla</taxon>
        <taxon>Paratrimastigidae</taxon>
        <taxon>Paratrimastix</taxon>
    </lineage>
</organism>
<feature type="region of interest" description="Disordered" evidence="1">
    <location>
        <begin position="1"/>
        <end position="56"/>
    </location>
</feature>
<dbReference type="Gene3D" id="3.90.550.10">
    <property type="entry name" value="Spore Coat Polysaccharide Biosynthesis Protein SpsA, Chain A"/>
    <property type="match status" value="1"/>
</dbReference>
<name>A0ABQ8UUN3_9EUKA</name>
<accession>A0ABQ8UUN3</accession>
<dbReference type="EMBL" id="JAPMOS010000006">
    <property type="protein sequence ID" value="KAJ4461776.1"/>
    <property type="molecule type" value="Genomic_DNA"/>
</dbReference>
<evidence type="ECO:0000313" key="3">
    <source>
        <dbReference type="Proteomes" id="UP001141327"/>
    </source>
</evidence>
<gene>
    <name evidence="2" type="ORF">PAPYR_1917</name>
</gene>
<dbReference type="SUPFAM" id="SSF53448">
    <property type="entry name" value="Nucleotide-diphospho-sugar transferases"/>
    <property type="match status" value="1"/>
</dbReference>
<evidence type="ECO:0000256" key="1">
    <source>
        <dbReference type="SAM" id="MobiDB-lite"/>
    </source>
</evidence>
<dbReference type="PANTHER" id="PTHR11183">
    <property type="entry name" value="GLYCOGENIN SUBFAMILY MEMBER"/>
    <property type="match status" value="1"/>
</dbReference>
<sequence length="491" mass="55365">MSTQPDWRERTRPTPIQFTLHTQKPRQNDWRLRDSPPAPPPLRHEAPPSVLRPRVKPLAELQREKQFLAELEESQRRRSEGHPDPGHSRMAYVTLVMRGDQYIPGAVVLAHSIRLTGTPFDLVCMVTSDVGAEGMLLLRHVYDRHGTPMPTFLMWCPPRGLRAAHAGVGVCGRVVLVEPLRYRCKGLRTPKQRQMYESWVGQSFTKWRALELVEYQRVVFLDADKVFLSSCDDIFDLQPPAATFGSPWSADTKAAGLYNPYASIGHGQPVPGAMVQEALDRSDSFVCVGTMVLLAPSAPDAAAFREMMAPYREGTEGPAFGQPNYSMLDEQSLALFYLRRHRAGQCPGWTMIDSRYNTIPWHPEWRIPAMGAPEPYVPRVFHYFGKNPWQQERGEWADLEAWWALAEGLLRDERYPEQARRELRALFKPAALGAPPREPSCAWCRALHRPPAEERSHDIFDRTGRLACPMLMISGPPAHTAAAPAPGQAGS</sequence>
<feature type="compositionally biased region" description="Basic and acidic residues" evidence="1">
    <location>
        <begin position="1"/>
        <end position="12"/>
    </location>
</feature>
<dbReference type="Proteomes" id="UP001141327">
    <property type="component" value="Unassembled WGS sequence"/>
</dbReference>
<reference evidence="2" key="1">
    <citation type="journal article" date="2022" name="bioRxiv">
        <title>Genomics of Preaxostyla Flagellates Illuminates Evolutionary Transitions and the Path Towards Mitochondrial Loss.</title>
        <authorList>
            <person name="Novak L.V.F."/>
            <person name="Treitli S.C."/>
            <person name="Pyrih J."/>
            <person name="Halakuc P."/>
            <person name="Pipaliya S.V."/>
            <person name="Vacek V."/>
            <person name="Brzon O."/>
            <person name="Soukal P."/>
            <person name="Eme L."/>
            <person name="Dacks J.B."/>
            <person name="Karnkowska A."/>
            <person name="Elias M."/>
            <person name="Hampl V."/>
        </authorList>
    </citation>
    <scope>NUCLEOTIDE SEQUENCE</scope>
    <source>
        <strain evidence="2">RCP-MX</strain>
    </source>
</reference>